<dbReference type="EMBL" id="BMZC01000014">
    <property type="protein sequence ID" value="GGZ77711.1"/>
    <property type="molecule type" value="Genomic_DNA"/>
</dbReference>
<reference evidence="2" key="1">
    <citation type="journal article" date="2014" name="Int. J. Syst. Evol. Microbiol.">
        <title>Complete genome sequence of Corynebacterium casei LMG S-19264T (=DSM 44701T), isolated from a smear-ripened cheese.</title>
        <authorList>
            <consortium name="US DOE Joint Genome Institute (JGI-PGF)"/>
            <person name="Walter F."/>
            <person name="Albersmeier A."/>
            <person name="Kalinowski J."/>
            <person name="Ruckert C."/>
        </authorList>
    </citation>
    <scope>NUCLEOTIDE SEQUENCE</scope>
    <source>
        <strain evidence="2">KCTC 32337</strain>
    </source>
</reference>
<dbReference type="RefSeq" id="WP_013755094.1">
    <property type="nucleotide sequence ID" value="NZ_BMZC01000014.1"/>
</dbReference>
<gene>
    <name evidence="2" type="ORF">GCM10011274_39760</name>
</gene>
<keyword evidence="1" id="KW-1133">Transmembrane helix</keyword>
<dbReference type="Proteomes" id="UP000622604">
    <property type="component" value="Unassembled WGS sequence"/>
</dbReference>
<accession>A0A8H9M2N4</accession>
<reference evidence="2" key="2">
    <citation type="submission" date="2020-09" db="EMBL/GenBank/DDBJ databases">
        <authorList>
            <person name="Sun Q."/>
            <person name="Kim S."/>
        </authorList>
    </citation>
    <scope>NUCLEOTIDE SEQUENCE</scope>
    <source>
        <strain evidence="2">KCTC 32337</strain>
    </source>
</reference>
<feature type="transmembrane region" description="Helical" evidence="1">
    <location>
        <begin position="78"/>
        <end position="97"/>
    </location>
</feature>
<feature type="transmembrane region" description="Helical" evidence="1">
    <location>
        <begin position="21"/>
        <end position="38"/>
    </location>
</feature>
<evidence type="ECO:0000313" key="3">
    <source>
        <dbReference type="Proteomes" id="UP000622604"/>
    </source>
</evidence>
<feature type="transmembrane region" description="Helical" evidence="1">
    <location>
        <begin position="50"/>
        <end position="66"/>
    </location>
</feature>
<comment type="caution">
    <text evidence="2">The sequence shown here is derived from an EMBL/GenBank/DDBJ whole genome shotgun (WGS) entry which is preliminary data.</text>
</comment>
<name>A0A8H9M2N4_9ALTE</name>
<keyword evidence="1" id="KW-0812">Transmembrane</keyword>
<protein>
    <submittedName>
        <fullName evidence="2">Uncharacterized protein</fullName>
    </submittedName>
</protein>
<evidence type="ECO:0000256" key="1">
    <source>
        <dbReference type="SAM" id="Phobius"/>
    </source>
</evidence>
<dbReference type="AlphaFoldDB" id="A0A8H9M2N4"/>
<proteinExistence type="predicted"/>
<organism evidence="2 3">
    <name type="scientific">Paraglaciecola chathamensis</name>
    <dbReference type="NCBI Taxonomy" id="368405"/>
    <lineage>
        <taxon>Bacteria</taxon>
        <taxon>Pseudomonadati</taxon>
        <taxon>Pseudomonadota</taxon>
        <taxon>Gammaproteobacteria</taxon>
        <taxon>Alteromonadales</taxon>
        <taxon>Alteromonadaceae</taxon>
        <taxon>Paraglaciecola</taxon>
    </lineage>
</organism>
<sequence length="103" mass="11599">MSEKTGAKTEKNGTGFVVHRAALMVLFVLVICQIYWDLVVEPISISSNRFQYFAGLSLIGLMVWDIQKLETFWSRARGFAILGLTLIVFSPVAIAIWTEMGWV</sequence>
<keyword evidence="1" id="KW-0472">Membrane</keyword>
<evidence type="ECO:0000313" key="2">
    <source>
        <dbReference type="EMBL" id="GGZ77711.1"/>
    </source>
</evidence>